<feature type="transmembrane region" description="Helical" evidence="5">
    <location>
        <begin position="7"/>
        <end position="27"/>
    </location>
</feature>
<protein>
    <submittedName>
        <fullName evidence="7">MFS transporter</fullName>
    </submittedName>
</protein>
<feature type="transmembrane region" description="Helical" evidence="5">
    <location>
        <begin position="340"/>
        <end position="357"/>
    </location>
</feature>
<evidence type="ECO:0000259" key="6">
    <source>
        <dbReference type="PROSITE" id="PS50850"/>
    </source>
</evidence>
<accession>A0A6H2EM33</accession>
<dbReference type="GO" id="GO:0022857">
    <property type="term" value="F:transmembrane transporter activity"/>
    <property type="evidence" value="ECO:0007669"/>
    <property type="project" value="InterPro"/>
</dbReference>
<dbReference type="Proteomes" id="UP000502298">
    <property type="component" value="Chromosome"/>
</dbReference>
<dbReference type="RefSeq" id="WP_168918060.1">
    <property type="nucleotide sequence ID" value="NZ_CP050804.1"/>
</dbReference>
<evidence type="ECO:0000313" key="8">
    <source>
        <dbReference type="Proteomes" id="UP000502298"/>
    </source>
</evidence>
<dbReference type="GO" id="GO:0005886">
    <property type="term" value="C:plasma membrane"/>
    <property type="evidence" value="ECO:0007669"/>
    <property type="project" value="UniProtKB-SubCell"/>
</dbReference>
<dbReference type="InterPro" id="IPR011701">
    <property type="entry name" value="MFS"/>
</dbReference>
<keyword evidence="3 5" id="KW-1133">Transmembrane helix</keyword>
<gene>
    <name evidence="7" type="ORF">HC352_06135</name>
</gene>
<dbReference type="Gene3D" id="1.20.1250.20">
    <property type="entry name" value="MFS general substrate transporter like domains"/>
    <property type="match status" value="1"/>
</dbReference>
<feature type="transmembrane region" description="Helical" evidence="5">
    <location>
        <begin position="284"/>
        <end position="302"/>
    </location>
</feature>
<keyword evidence="8" id="KW-1185">Reference proteome</keyword>
<dbReference type="EMBL" id="CP050804">
    <property type="protein sequence ID" value="QJC22129.1"/>
    <property type="molecule type" value="Genomic_DNA"/>
</dbReference>
<dbReference type="Pfam" id="PF07690">
    <property type="entry name" value="MFS_1"/>
    <property type="match status" value="1"/>
</dbReference>
<sequence length="402" mass="42188">MRNKEFPILLFTVLLAFMGQMILNPILAPLARELGLAEWHIGAAISTAAVMFASFAGMWGRASLRLGTRRVLLISMFVGFIALASFAYVSHLGLSGYLSTGVLVALILLTRGVIYGGAIAAVAPSSQTYIVTHTVTERERIKGVGALGAAQGIASILGAIIGGALAALGGIMLPLVVMPLMMGVGICVLVIFFSPASQTYRVDKPATIHYRDPRVFPFLSVGLLDYLVFASVGTIFGFILQDGLDVEPRYSAGLIALCMVVMGIAMIIGQAVVAPVSKWKPTVLLRRGTLMLGLGVACLFLPSHMGVYLVACAAIGLGMGLALTGYNAGPTKLVEHHEQGGLAGILNANGGIAYAIAPIGSTALYSWNHVLPIVFGVAVCIISALWCYVHPVLQGKSSYEAL</sequence>
<comment type="subcellular location">
    <subcellularLocation>
        <location evidence="1">Cell membrane</location>
        <topology evidence="1">Multi-pass membrane protein</topology>
    </subcellularLocation>
</comment>
<feature type="domain" description="Major facilitator superfamily (MFS) profile" evidence="6">
    <location>
        <begin position="5"/>
        <end position="395"/>
    </location>
</feature>
<evidence type="ECO:0000256" key="2">
    <source>
        <dbReference type="ARBA" id="ARBA00022692"/>
    </source>
</evidence>
<dbReference type="InterPro" id="IPR036259">
    <property type="entry name" value="MFS_trans_sf"/>
</dbReference>
<dbReference type="PANTHER" id="PTHR23546">
    <property type="entry name" value="TRANSPORT PROTEIN"/>
    <property type="match status" value="1"/>
</dbReference>
<feature type="transmembrane region" description="Helical" evidence="5">
    <location>
        <begin position="308"/>
        <end position="328"/>
    </location>
</feature>
<dbReference type="PROSITE" id="PS50850">
    <property type="entry name" value="MFS"/>
    <property type="match status" value="1"/>
</dbReference>
<keyword evidence="2 5" id="KW-0812">Transmembrane</keyword>
<evidence type="ECO:0000256" key="1">
    <source>
        <dbReference type="ARBA" id="ARBA00004651"/>
    </source>
</evidence>
<dbReference type="PANTHER" id="PTHR23546:SF1">
    <property type="entry name" value="MEMBRANE PROTEIN"/>
    <property type="match status" value="1"/>
</dbReference>
<dbReference type="InterPro" id="IPR020846">
    <property type="entry name" value="MFS_dom"/>
</dbReference>
<evidence type="ECO:0000313" key="7">
    <source>
        <dbReference type="EMBL" id="QJC22129.1"/>
    </source>
</evidence>
<feature type="transmembrane region" description="Helical" evidence="5">
    <location>
        <begin position="71"/>
        <end position="89"/>
    </location>
</feature>
<dbReference type="AlphaFoldDB" id="A0A6H2EM33"/>
<feature type="transmembrane region" description="Helical" evidence="5">
    <location>
        <begin position="215"/>
        <end position="240"/>
    </location>
</feature>
<dbReference type="KEGG" id="arca:HC352_06135"/>
<proteinExistence type="predicted"/>
<organism evidence="7 8">
    <name type="scientific">Arcanobacterium buesumense</name>
    <dbReference type="NCBI Taxonomy" id="2722751"/>
    <lineage>
        <taxon>Bacteria</taxon>
        <taxon>Bacillati</taxon>
        <taxon>Actinomycetota</taxon>
        <taxon>Actinomycetes</taxon>
        <taxon>Actinomycetales</taxon>
        <taxon>Actinomycetaceae</taxon>
        <taxon>Arcanobacterium</taxon>
    </lineage>
</organism>
<keyword evidence="4 5" id="KW-0472">Membrane</keyword>
<name>A0A6H2EM33_9ACTO</name>
<dbReference type="SUPFAM" id="SSF103473">
    <property type="entry name" value="MFS general substrate transporter"/>
    <property type="match status" value="1"/>
</dbReference>
<evidence type="ECO:0000256" key="4">
    <source>
        <dbReference type="ARBA" id="ARBA00023136"/>
    </source>
</evidence>
<feature type="transmembrane region" description="Helical" evidence="5">
    <location>
        <begin position="39"/>
        <end position="59"/>
    </location>
</feature>
<evidence type="ECO:0000256" key="5">
    <source>
        <dbReference type="SAM" id="Phobius"/>
    </source>
</evidence>
<feature type="transmembrane region" description="Helical" evidence="5">
    <location>
        <begin position="252"/>
        <end position="272"/>
    </location>
</feature>
<feature type="transmembrane region" description="Helical" evidence="5">
    <location>
        <begin position="369"/>
        <end position="389"/>
    </location>
</feature>
<reference evidence="7 8" key="1">
    <citation type="submission" date="2020-03" db="EMBL/GenBank/DDBJ databases">
        <title>Complete genome of Arcanobacterium buesumensis sp. nov. strain 2701.</title>
        <authorList>
            <person name="Borowiak M."/>
            <person name="Alssahen M."/>
            <person name="Laemmler C."/>
            <person name="Malorny B."/>
            <person name="Hassan A."/>
            <person name="Prenger-Berninghoff E."/>
            <person name="Ploetz M."/>
            <person name="Abdulmawjood A."/>
        </authorList>
    </citation>
    <scope>NUCLEOTIDE SEQUENCE [LARGE SCALE GENOMIC DNA]</scope>
    <source>
        <strain evidence="7 8">2701</strain>
    </source>
</reference>
<feature type="transmembrane region" description="Helical" evidence="5">
    <location>
        <begin position="101"/>
        <end position="123"/>
    </location>
</feature>
<feature type="transmembrane region" description="Helical" evidence="5">
    <location>
        <begin position="171"/>
        <end position="194"/>
    </location>
</feature>
<feature type="transmembrane region" description="Helical" evidence="5">
    <location>
        <begin position="144"/>
        <end position="165"/>
    </location>
</feature>
<evidence type="ECO:0000256" key="3">
    <source>
        <dbReference type="ARBA" id="ARBA00022989"/>
    </source>
</evidence>